<dbReference type="EMBL" id="MGDX01000005">
    <property type="protein sequence ID" value="OGL71852.1"/>
    <property type="molecule type" value="Genomic_DNA"/>
</dbReference>
<evidence type="ECO:0000313" key="8">
    <source>
        <dbReference type="Proteomes" id="UP000177097"/>
    </source>
</evidence>
<protein>
    <recommendedName>
        <fullName evidence="6">Zinc finger DksA/TraR C4-type domain-containing protein</fullName>
    </recommendedName>
</protein>
<name>A0A1F7U0V1_9BACT</name>
<dbReference type="PANTHER" id="PTHR33823:SF4">
    <property type="entry name" value="GENERAL STRESS PROTEIN 16O"/>
    <property type="match status" value="1"/>
</dbReference>
<dbReference type="STRING" id="1802389.A3C17_01940"/>
<dbReference type="Gene3D" id="1.20.120.910">
    <property type="entry name" value="DksA, coiled-coil domain"/>
    <property type="match status" value="1"/>
</dbReference>
<keyword evidence="3" id="KW-0862">Zinc</keyword>
<sequence length="124" mass="13846">MTKKQLQAIKEKLEVEKARIEAELAVMAHRNPQTSESDFEADYKDVGDDDDDNASEVAQYTSDLSVSSELEKTLRDIEKALASMKKGDYGLCKYCGDSIDPKRLEIRPTSSSCIACKKTFTKEA</sequence>
<evidence type="ECO:0000256" key="5">
    <source>
        <dbReference type="SAM" id="MobiDB-lite"/>
    </source>
</evidence>
<dbReference type="SUPFAM" id="SSF57716">
    <property type="entry name" value="Glucocorticoid receptor-like (DNA-binding domain)"/>
    <property type="match status" value="1"/>
</dbReference>
<dbReference type="InterPro" id="IPR037187">
    <property type="entry name" value="DnaK_N"/>
</dbReference>
<accession>A0A1F7U0V1</accession>
<comment type="caution">
    <text evidence="7">The sequence shown here is derived from an EMBL/GenBank/DDBJ whole genome shotgun (WGS) entry which is preliminary data.</text>
</comment>
<feature type="region of interest" description="Disordered" evidence="5">
    <location>
        <begin position="27"/>
        <end position="54"/>
    </location>
</feature>
<dbReference type="Pfam" id="PF01258">
    <property type="entry name" value="zf-dskA_traR"/>
    <property type="match status" value="1"/>
</dbReference>
<dbReference type="PANTHER" id="PTHR33823">
    <property type="entry name" value="RNA POLYMERASE-BINDING TRANSCRIPTION FACTOR DKSA-RELATED"/>
    <property type="match status" value="1"/>
</dbReference>
<evidence type="ECO:0000313" key="7">
    <source>
        <dbReference type="EMBL" id="OGL71852.1"/>
    </source>
</evidence>
<organism evidence="7 8">
    <name type="scientific">Candidatus Uhrbacteria bacterium RIFCSPHIGHO2_02_FULL_53_13</name>
    <dbReference type="NCBI Taxonomy" id="1802389"/>
    <lineage>
        <taxon>Bacteria</taxon>
        <taxon>Candidatus Uhriibacteriota</taxon>
    </lineage>
</organism>
<evidence type="ECO:0000256" key="2">
    <source>
        <dbReference type="ARBA" id="ARBA00022771"/>
    </source>
</evidence>
<evidence type="ECO:0000256" key="3">
    <source>
        <dbReference type="ARBA" id="ARBA00022833"/>
    </source>
</evidence>
<evidence type="ECO:0000256" key="1">
    <source>
        <dbReference type="ARBA" id="ARBA00022723"/>
    </source>
</evidence>
<keyword evidence="2" id="KW-0863">Zinc-finger</keyword>
<gene>
    <name evidence="7" type="ORF">A3C17_01940</name>
</gene>
<evidence type="ECO:0000256" key="4">
    <source>
        <dbReference type="PROSITE-ProRule" id="PRU00510"/>
    </source>
</evidence>
<dbReference type="Proteomes" id="UP000177097">
    <property type="component" value="Unassembled WGS sequence"/>
</dbReference>
<evidence type="ECO:0000259" key="6">
    <source>
        <dbReference type="Pfam" id="PF01258"/>
    </source>
</evidence>
<dbReference type="GO" id="GO:0008270">
    <property type="term" value="F:zinc ion binding"/>
    <property type="evidence" value="ECO:0007669"/>
    <property type="project" value="UniProtKB-KW"/>
</dbReference>
<feature type="domain" description="Zinc finger DksA/TraR C4-type" evidence="6">
    <location>
        <begin position="87"/>
        <end position="119"/>
    </location>
</feature>
<keyword evidence="1" id="KW-0479">Metal-binding</keyword>
<dbReference type="InterPro" id="IPR000962">
    <property type="entry name" value="Znf_DskA_TraR"/>
</dbReference>
<feature type="zinc finger region" description="dksA C4-type" evidence="4">
    <location>
        <begin position="92"/>
        <end position="116"/>
    </location>
</feature>
<proteinExistence type="predicted"/>
<dbReference type="SUPFAM" id="SSF109635">
    <property type="entry name" value="DnaK suppressor protein DksA, alpha-hairpin domain"/>
    <property type="match status" value="1"/>
</dbReference>
<dbReference type="PROSITE" id="PS51128">
    <property type="entry name" value="ZF_DKSA_2"/>
    <property type="match status" value="1"/>
</dbReference>
<dbReference type="AlphaFoldDB" id="A0A1F7U0V1"/>
<reference evidence="7 8" key="1">
    <citation type="journal article" date="2016" name="Nat. Commun.">
        <title>Thousands of microbial genomes shed light on interconnected biogeochemical processes in an aquifer system.</title>
        <authorList>
            <person name="Anantharaman K."/>
            <person name="Brown C.T."/>
            <person name="Hug L.A."/>
            <person name="Sharon I."/>
            <person name="Castelle C.J."/>
            <person name="Probst A.J."/>
            <person name="Thomas B.C."/>
            <person name="Singh A."/>
            <person name="Wilkins M.J."/>
            <person name="Karaoz U."/>
            <person name="Brodie E.L."/>
            <person name="Williams K.H."/>
            <person name="Hubbard S.S."/>
            <person name="Banfield J.F."/>
        </authorList>
    </citation>
    <scope>NUCLEOTIDE SEQUENCE [LARGE SCALE GENOMIC DNA]</scope>
</reference>